<feature type="coiled-coil region" evidence="2">
    <location>
        <begin position="126"/>
        <end position="165"/>
    </location>
</feature>
<feature type="region of interest" description="Disordered" evidence="3">
    <location>
        <begin position="184"/>
        <end position="210"/>
    </location>
</feature>
<dbReference type="SMART" id="SM00397">
    <property type="entry name" value="t_SNARE"/>
    <property type="match status" value="1"/>
</dbReference>
<dbReference type="GO" id="GO:0012505">
    <property type="term" value="C:endomembrane system"/>
    <property type="evidence" value="ECO:0007669"/>
    <property type="project" value="TreeGrafter"/>
</dbReference>
<comment type="similarity">
    <text evidence="1">Belongs to the syntaxin family.</text>
</comment>
<evidence type="ECO:0000256" key="2">
    <source>
        <dbReference type="SAM" id="Coils"/>
    </source>
</evidence>
<evidence type="ECO:0000313" key="5">
    <source>
        <dbReference type="EMBL" id="EWM28703.1"/>
    </source>
</evidence>
<feature type="compositionally biased region" description="Polar residues" evidence="3">
    <location>
        <begin position="47"/>
        <end position="65"/>
    </location>
</feature>
<keyword evidence="2" id="KW-0175">Coiled coil</keyword>
<dbReference type="InterPro" id="IPR010989">
    <property type="entry name" value="SNARE"/>
</dbReference>
<feature type="region of interest" description="Disordered" evidence="3">
    <location>
        <begin position="47"/>
        <end position="69"/>
    </location>
</feature>
<evidence type="ECO:0000256" key="1">
    <source>
        <dbReference type="ARBA" id="ARBA00009063"/>
    </source>
</evidence>
<sequence>MSFQDVASHSHSYENGAMNGGVRYGNGGALTSKPVVTFGESNGRSIYASGSRSATNGSTDHTPGSSVPPLRHALLQYQQQVQLFEKLSRVLGGPRDDSELRSQLQAQGSVVKEVGSRVEQLVHAQLRSVEGVRSKAEKDKARLEVQKMSKDAQRLKLRFENLERATAVRLRELKLAGRRAEDLLRGSGMGNGDEPGAGGGGQLMERQHGQQEMQLLQAEDLDERLLQEREEEIVAINQSVVKVNEIFRDLGELVSRQQEDIDAIEQNVQHSHAAAKSGLEQVAKAAKYQAGCSLS</sequence>
<dbReference type="GO" id="GO:0000149">
    <property type="term" value="F:SNARE binding"/>
    <property type="evidence" value="ECO:0007669"/>
    <property type="project" value="TreeGrafter"/>
</dbReference>
<dbReference type="GO" id="GO:0005484">
    <property type="term" value="F:SNAP receptor activity"/>
    <property type="evidence" value="ECO:0007669"/>
    <property type="project" value="TreeGrafter"/>
</dbReference>
<dbReference type="CDD" id="cd15840">
    <property type="entry name" value="SNARE_Qa"/>
    <property type="match status" value="1"/>
</dbReference>
<dbReference type="GO" id="GO:0031201">
    <property type="term" value="C:SNARE complex"/>
    <property type="evidence" value="ECO:0007669"/>
    <property type="project" value="TreeGrafter"/>
</dbReference>
<accession>W7TYY6</accession>
<dbReference type="EMBL" id="AZIL01000274">
    <property type="protein sequence ID" value="EWM28703.1"/>
    <property type="molecule type" value="Genomic_DNA"/>
</dbReference>
<dbReference type="PANTHER" id="PTHR19957:SF38">
    <property type="entry name" value="LD27581P"/>
    <property type="match status" value="1"/>
</dbReference>
<protein>
    <submittedName>
        <fullName evidence="5">Sulfate permease family</fullName>
    </submittedName>
</protein>
<evidence type="ECO:0000313" key="6">
    <source>
        <dbReference type="Proteomes" id="UP000019335"/>
    </source>
</evidence>
<dbReference type="InterPro" id="IPR000727">
    <property type="entry name" value="T_SNARE_dom"/>
</dbReference>
<feature type="domain" description="T-SNARE coiled-coil homology" evidence="4">
    <location>
        <begin position="223"/>
        <end position="285"/>
    </location>
</feature>
<dbReference type="GO" id="GO:0006906">
    <property type="term" value="P:vesicle fusion"/>
    <property type="evidence" value="ECO:0007669"/>
    <property type="project" value="TreeGrafter"/>
</dbReference>
<dbReference type="InterPro" id="IPR045242">
    <property type="entry name" value="Syntaxin"/>
</dbReference>
<keyword evidence="6" id="KW-1185">Reference proteome</keyword>
<feature type="compositionally biased region" description="Gly residues" evidence="3">
    <location>
        <begin position="187"/>
        <end position="202"/>
    </location>
</feature>
<gene>
    <name evidence="5" type="primary">SNR18</name>
    <name evidence="5" type="ORF">Naga_100002g114</name>
</gene>
<dbReference type="Proteomes" id="UP000019335">
    <property type="component" value="Chromosome 4"/>
</dbReference>
<name>W7TYY6_9STRA</name>
<proteinExistence type="inferred from homology"/>
<dbReference type="PROSITE" id="PS50192">
    <property type="entry name" value="T_SNARE"/>
    <property type="match status" value="1"/>
</dbReference>
<dbReference type="AlphaFoldDB" id="W7TYY6"/>
<dbReference type="SUPFAM" id="SSF47661">
    <property type="entry name" value="t-snare proteins"/>
    <property type="match status" value="1"/>
</dbReference>
<evidence type="ECO:0000256" key="3">
    <source>
        <dbReference type="SAM" id="MobiDB-lite"/>
    </source>
</evidence>
<dbReference type="Gene3D" id="1.20.5.110">
    <property type="match status" value="1"/>
</dbReference>
<organism evidence="5 6">
    <name type="scientific">Nannochloropsis gaditana</name>
    <dbReference type="NCBI Taxonomy" id="72520"/>
    <lineage>
        <taxon>Eukaryota</taxon>
        <taxon>Sar</taxon>
        <taxon>Stramenopiles</taxon>
        <taxon>Ochrophyta</taxon>
        <taxon>Eustigmatophyceae</taxon>
        <taxon>Eustigmatales</taxon>
        <taxon>Monodopsidaceae</taxon>
        <taxon>Nannochloropsis</taxon>
    </lineage>
</organism>
<dbReference type="GO" id="GO:0006886">
    <property type="term" value="P:intracellular protein transport"/>
    <property type="evidence" value="ECO:0007669"/>
    <property type="project" value="TreeGrafter"/>
</dbReference>
<dbReference type="Gene3D" id="1.20.58.70">
    <property type="match status" value="1"/>
</dbReference>
<dbReference type="InterPro" id="IPR006011">
    <property type="entry name" value="Syntaxin_N"/>
</dbReference>
<comment type="caution">
    <text evidence="5">The sequence shown here is derived from an EMBL/GenBank/DDBJ whole genome shotgun (WGS) entry which is preliminary data.</text>
</comment>
<dbReference type="Pfam" id="PF14523">
    <property type="entry name" value="Syntaxin_2"/>
    <property type="match status" value="1"/>
</dbReference>
<dbReference type="PANTHER" id="PTHR19957">
    <property type="entry name" value="SYNTAXIN"/>
    <property type="match status" value="1"/>
</dbReference>
<dbReference type="GO" id="GO:0048278">
    <property type="term" value="P:vesicle docking"/>
    <property type="evidence" value="ECO:0007669"/>
    <property type="project" value="TreeGrafter"/>
</dbReference>
<reference evidence="5 6" key="1">
    <citation type="journal article" date="2014" name="Mol. Plant">
        <title>Chromosome Scale Genome Assembly and Transcriptome Profiling of Nannochloropsis gaditana in Nitrogen Depletion.</title>
        <authorList>
            <person name="Corteggiani Carpinelli E."/>
            <person name="Telatin A."/>
            <person name="Vitulo N."/>
            <person name="Forcato C."/>
            <person name="D'Angelo M."/>
            <person name="Schiavon R."/>
            <person name="Vezzi A."/>
            <person name="Giacometti G.M."/>
            <person name="Morosinotto T."/>
            <person name="Valle G."/>
        </authorList>
    </citation>
    <scope>NUCLEOTIDE SEQUENCE [LARGE SCALE GENOMIC DNA]</scope>
    <source>
        <strain evidence="5 6">B-31</strain>
    </source>
</reference>
<dbReference type="OrthoDB" id="364348at2759"/>
<evidence type="ECO:0000259" key="4">
    <source>
        <dbReference type="PROSITE" id="PS50192"/>
    </source>
</evidence>